<feature type="region of interest" description="Disordered" evidence="2">
    <location>
        <begin position="159"/>
        <end position="199"/>
    </location>
</feature>
<keyword evidence="1" id="KW-0175">Coiled coil</keyword>
<comment type="caution">
    <text evidence="3">The sequence shown here is derived from an EMBL/GenBank/DDBJ whole genome shotgun (WGS) entry which is preliminary data.</text>
</comment>
<accession>A0A8H6IDC6</accession>
<feature type="coiled-coil region" evidence="1">
    <location>
        <begin position="18"/>
        <end position="84"/>
    </location>
</feature>
<dbReference type="AlphaFoldDB" id="A0A8H6IDC6"/>
<feature type="compositionally biased region" description="Polar residues" evidence="2">
    <location>
        <begin position="162"/>
        <end position="171"/>
    </location>
</feature>
<feature type="compositionally biased region" description="Basic and acidic residues" evidence="2">
    <location>
        <begin position="172"/>
        <end position="194"/>
    </location>
</feature>
<protein>
    <submittedName>
        <fullName evidence="3">Uncharacterized protein</fullName>
    </submittedName>
</protein>
<dbReference type="Proteomes" id="UP000521943">
    <property type="component" value="Unassembled WGS sequence"/>
</dbReference>
<organism evidence="3 4">
    <name type="scientific">Ephemerocybe angulata</name>
    <dbReference type="NCBI Taxonomy" id="980116"/>
    <lineage>
        <taxon>Eukaryota</taxon>
        <taxon>Fungi</taxon>
        <taxon>Dikarya</taxon>
        <taxon>Basidiomycota</taxon>
        <taxon>Agaricomycotina</taxon>
        <taxon>Agaricomycetes</taxon>
        <taxon>Agaricomycetidae</taxon>
        <taxon>Agaricales</taxon>
        <taxon>Agaricineae</taxon>
        <taxon>Psathyrellaceae</taxon>
        <taxon>Ephemerocybe</taxon>
    </lineage>
</organism>
<evidence type="ECO:0000313" key="3">
    <source>
        <dbReference type="EMBL" id="KAF6762162.1"/>
    </source>
</evidence>
<reference evidence="3 4" key="1">
    <citation type="submission" date="2020-07" db="EMBL/GenBank/DDBJ databases">
        <title>Comparative genomics of pyrophilous fungi reveals a link between fire events and developmental genes.</title>
        <authorList>
            <consortium name="DOE Joint Genome Institute"/>
            <person name="Steindorff A.S."/>
            <person name="Carver A."/>
            <person name="Calhoun S."/>
            <person name="Stillman K."/>
            <person name="Liu H."/>
            <person name="Lipzen A."/>
            <person name="Pangilinan J."/>
            <person name="Labutti K."/>
            <person name="Bruns T.D."/>
            <person name="Grigoriev I.V."/>
        </authorList>
    </citation>
    <scope>NUCLEOTIDE SEQUENCE [LARGE SCALE GENOMIC DNA]</scope>
    <source>
        <strain evidence="3 4">CBS 144469</strain>
    </source>
</reference>
<dbReference type="EMBL" id="JACGCI010000008">
    <property type="protein sequence ID" value="KAF6762162.1"/>
    <property type="molecule type" value="Genomic_DNA"/>
</dbReference>
<proteinExistence type="predicted"/>
<dbReference type="OrthoDB" id="3069269at2759"/>
<evidence type="ECO:0000256" key="2">
    <source>
        <dbReference type="SAM" id="MobiDB-lite"/>
    </source>
</evidence>
<sequence>MTVDDTPRRRTTVSHEKYEAVRQELTRLEEDAMLMEATYRQRVATLQGNVNEYQIELKRRQNRISALEEELARCQWERDEALSRLRDIDQKYRHALRVIRDLINEREPGNTDIDPALLQDIISEAQRPDANTLERSAVSSGRVTVRPLPSPALSFYVEDTSAGGTPSNSSLFRRDVGITSPEKDRHSGKERPGDEQSMDVDQFSVVEGPSVHPVSTVLGGEHAASTTATSTTEIFSYESSPELWVYWDKPPRSARYTLGPEPFETIENTLRLEDNEVAEVDELKVDAKTGLAVAFKKVGNLGHVAFLYHPIYYEVDRRSYLVSWAEPRVHEMNVEYIANWCRTPPGASTRPIIHVLALPDAAESSGQKGWWYFSAMKWKVVELPSIWDVLDEEQRQKLVDHLYRRSDGNTSRAAIGEKLATGRLQQLTVEMKAASAEHTEKFARRAGFTSA</sequence>
<evidence type="ECO:0000313" key="4">
    <source>
        <dbReference type="Proteomes" id="UP000521943"/>
    </source>
</evidence>
<keyword evidence="4" id="KW-1185">Reference proteome</keyword>
<name>A0A8H6IDC6_9AGAR</name>
<gene>
    <name evidence="3" type="ORF">DFP72DRAFT_878165</name>
</gene>
<evidence type="ECO:0000256" key="1">
    <source>
        <dbReference type="SAM" id="Coils"/>
    </source>
</evidence>